<dbReference type="PRINTS" id="PR00886">
    <property type="entry name" value="HIGHMOBLTY12"/>
</dbReference>
<evidence type="ECO:0000313" key="7">
    <source>
        <dbReference type="EMBL" id="KAI1890120.1"/>
    </source>
</evidence>
<reference evidence="7" key="1">
    <citation type="submission" date="2021-01" db="EMBL/GenBank/DDBJ databases">
        <authorList>
            <person name="Zahm M."/>
            <person name="Roques C."/>
            <person name="Cabau C."/>
            <person name="Klopp C."/>
            <person name="Donnadieu C."/>
            <person name="Jouanno E."/>
            <person name="Lampietro C."/>
            <person name="Louis A."/>
            <person name="Herpin A."/>
            <person name="Echchiki A."/>
            <person name="Berthelot C."/>
            <person name="Parey E."/>
            <person name="Roest-Crollius H."/>
            <person name="Braasch I."/>
            <person name="Postlethwait J."/>
            <person name="Bobe J."/>
            <person name="Montfort J."/>
            <person name="Bouchez O."/>
            <person name="Begum T."/>
            <person name="Mejri S."/>
            <person name="Adams A."/>
            <person name="Chen W.-J."/>
            <person name="Guiguen Y."/>
        </authorList>
    </citation>
    <scope>NUCLEOTIDE SEQUENCE</scope>
    <source>
        <tissue evidence="7">Blood</tissue>
    </source>
</reference>
<dbReference type="Pfam" id="PF00505">
    <property type="entry name" value="HMG_box"/>
    <property type="match status" value="1"/>
</dbReference>
<comment type="subcellular location">
    <subcellularLocation>
        <location evidence="1">Nucleus</location>
    </subcellularLocation>
</comment>
<dbReference type="PANTHER" id="PTHR45781:SF3">
    <property type="entry name" value="TOX HIGH MOBILITY GROUP BOX FAMILY MEMBER 3"/>
    <property type="match status" value="1"/>
</dbReference>
<feature type="compositionally biased region" description="Low complexity" evidence="5">
    <location>
        <begin position="547"/>
        <end position="560"/>
    </location>
</feature>
<gene>
    <name evidence="7" type="ORF">AGOR_G00170100</name>
</gene>
<feature type="compositionally biased region" description="Pro residues" evidence="5">
    <location>
        <begin position="515"/>
        <end position="525"/>
    </location>
</feature>
<evidence type="ECO:0000259" key="6">
    <source>
        <dbReference type="PROSITE" id="PS50118"/>
    </source>
</evidence>
<dbReference type="PANTHER" id="PTHR45781">
    <property type="entry name" value="AGAP000281-PA"/>
    <property type="match status" value="1"/>
</dbReference>
<accession>A0A8T3D2D5</accession>
<dbReference type="EMBL" id="JAERUA010000015">
    <property type="protein sequence ID" value="KAI1890120.1"/>
    <property type="molecule type" value="Genomic_DNA"/>
</dbReference>
<feature type="compositionally biased region" description="Basic and acidic residues" evidence="5">
    <location>
        <begin position="225"/>
        <end position="242"/>
    </location>
</feature>
<proteinExistence type="predicted"/>
<dbReference type="SMART" id="SM00398">
    <property type="entry name" value="HMG"/>
    <property type="match status" value="1"/>
</dbReference>
<dbReference type="PROSITE" id="PS50118">
    <property type="entry name" value="HMG_BOX_2"/>
    <property type="match status" value="1"/>
</dbReference>
<organism evidence="7 8">
    <name type="scientific">Albula goreensis</name>
    <dbReference type="NCBI Taxonomy" id="1534307"/>
    <lineage>
        <taxon>Eukaryota</taxon>
        <taxon>Metazoa</taxon>
        <taxon>Chordata</taxon>
        <taxon>Craniata</taxon>
        <taxon>Vertebrata</taxon>
        <taxon>Euteleostomi</taxon>
        <taxon>Actinopterygii</taxon>
        <taxon>Neopterygii</taxon>
        <taxon>Teleostei</taxon>
        <taxon>Albuliformes</taxon>
        <taxon>Albulidae</taxon>
        <taxon>Albula</taxon>
    </lineage>
</organism>
<dbReference type="AlphaFoldDB" id="A0A8T3D2D5"/>
<dbReference type="GO" id="GO:0031490">
    <property type="term" value="F:chromatin DNA binding"/>
    <property type="evidence" value="ECO:0007669"/>
    <property type="project" value="TreeGrafter"/>
</dbReference>
<evidence type="ECO:0000313" key="8">
    <source>
        <dbReference type="Proteomes" id="UP000829720"/>
    </source>
</evidence>
<feature type="compositionally biased region" description="Gly residues" evidence="5">
    <location>
        <begin position="412"/>
        <end position="430"/>
    </location>
</feature>
<feature type="region of interest" description="Disordered" evidence="5">
    <location>
        <begin position="396"/>
        <end position="462"/>
    </location>
</feature>
<feature type="compositionally biased region" description="Basic residues" evidence="5">
    <location>
        <begin position="243"/>
        <end position="253"/>
    </location>
</feature>
<feature type="domain" description="HMG box" evidence="6">
    <location>
        <begin position="258"/>
        <end position="326"/>
    </location>
</feature>
<protein>
    <recommendedName>
        <fullName evidence="6">HMG box domain-containing protein</fullName>
    </recommendedName>
</protein>
<dbReference type="Proteomes" id="UP000829720">
    <property type="component" value="Unassembled WGS sequence"/>
</dbReference>
<feature type="compositionally biased region" description="Pro residues" evidence="5">
    <location>
        <begin position="397"/>
        <end position="406"/>
    </location>
</feature>
<dbReference type="GO" id="GO:0005634">
    <property type="term" value="C:nucleus"/>
    <property type="evidence" value="ECO:0007669"/>
    <property type="project" value="UniProtKB-SubCell"/>
</dbReference>
<keyword evidence="8" id="KW-1185">Reference proteome</keyword>
<dbReference type="InterPro" id="IPR036910">
    <property type="entry name" value="HMG_box_dom_sf"/>
</dbReference>
<dbReference type="InterPro" id="IPR051365">
    <property type="entry name" value="TOX_HMG-box_domain"/>
</dbReference>
<dbReference type="OrthoDB" id="10027956at2759"/>
<dbReference type="Gene3D" id="1.10.30.10">
    <property type="entry name" value="High mobility group box domain"/>
    <property type="match status" value="1"/>
</dbReference>
<dbReference type="CDD" id="cd21995">
    <property type="entry name" value="HMG-box_TOX-like"/>
    <property type="match status" value="1"/>
</dbReference>
<feature type="region of interest" description="Disordered" evidence="5">
    <location>
        <begin position="188"/>
        <end position="262"/>
    </location>
</feature>
<evidence type="ECO:0000256" key="4">
    <source>
        <dbReference type="PROSITE-ProRule" id="PRU00267"/>
    </source>
</evidence>
<evidence type="ECO:0000256" key="1">
    <source>
        <dbReference type="ARBA" id="ARBA00004123"/>
    </source>
</evidence>
<dbReference type="SUPFAM" id="SSF47095">
    <property type="entry name" value="HMG-box"/>
    <property type="match status" value="1"/>
</dbReference>
<evidence type="ECO:0000256" key="2">
    <source>
        <dbReference type="ARBA" id="ARBA00023125"/>
    </source>
</evidence>
<keyword evidence="3 4" id="KW-0539">Nucleus</keyword>
<feature type="compositionally biased region" description="Low complexity" evidence="5">
    <location>
        <begin position="206"/>
        <end position="217"/>
    </location>
</feature>
<dbReference type="GO" id="GO:0006357">
    <property type="term" value="P:regulation of transcription by RNA polymerase II"/>
    <property type="evidence" value="ECO:0007669"/>
    <property type="project" value="TreeGrafter"/>
</dbReference>
<dbReference type="InterPro" id="IPR009071">
    <property type="entry name" value="HMG_box_dom"/>
</dbReference>
<name>A0A8T3D2D5_9TELE</name>
<feature type="compositionally biased region" description="Low complexity" evidence="5">
    <location>
        <begin position="439"/>
        <end position="462"/>
    </location>
</feature>
<feature type="DNA-binding region" description="HMG box" evidence="4">
    <location>
        <begin position="258"/>
        <end position="326"/>
    </location>
</feature>
<feature type="region of interest" description="Disordered" evidence="5">
    <location>
        <begin position="492"/>
        <end position="560"/>
    </location>
</feature>
<evidence type="ECO:0000256" key="3">
    <source>
        <dbReference type="ARBA" id="ARBA00023242"/>
    </source>
</evidence>
<keyword evidence="2 4" id="KW-0238">DNA-binding</keyword>
<evidence type="ECO:0000256" key="5">
    <source>
        <dbReference type="SAM" id="MobiDB-lite"/>
    </source>
</evidence>
<feature type="compositionally biased region" description="Polar residues" evidence="5">
    <location>
        <begin position="526"/>
        <end position="542"/>
    </location>
</feature>
<comment type="caution">
    <text evidence="7">The sequence shown here is derived from an EMBL/GenBank/DDBJ whole genome shotgun (WGS) entry which is preliminary data.</text>
</comment>
<feature type="compositionally biased region" description="Low complexity" evidence="5">
    <location>
        <begin position="492"/>
        <end position="514"/>
    </location>
</feature>
<dbReference type="FunFam" id="1.10.30.10:FF:000005">
    <property type="entry name" value="TOX high mobility group box family member 3"/>
    <property type="match status" value="1"/>
</dbReference>
<sequence>MDVRFYPSAGGNSIPGDPSNLDFSHCLGYYNYNKFGNNNNYMNMAEANGALLAAGDTFHTPSLGDEEFEIPPITPPPETEAGLGVLDGDPPFQGLPEPPSIQRGQVIPQFPPQSLELPSITISRNLAEQEGAALGNNLPMNMGQAHLRQYHPNPSMVMRSIINMNNPSAMMSGNQLSTINQSQLNAQLGLNMNGPNIPHTSPSPPASKSATPSPSSSINEEDPDDSNRQVIGEKRPAPDAAKKPKTPKKKKKKDPNEPQKPVSAYALFFRDTQAAIKGQNPNATFGEVSKIVASMWDGLGEEQKQVYKSKTEAAKKEYLKALAAYRASLVSKAAAESAEAQTMRSVQQTLASTNLSPSLMLSPPPAPPLSALQQALPRSIAPKPLHMRLPGGQLVAPVPPAGPPGGAPSQMMGGGGAMAMGGAMGAGPGGPQLSPPMQPAQRHQQFQQQLRHQHIQQQMQQQHFQQHLQQQLQQHHLQQQQQQQQLQLHQHMQQMQQLHQHQMQHLQQQQQQQPQHPPQCSPPQRSPGTPQSVGGSVSLGSPQPTPQQQHQSQIQAHAHAHAQVLSQVSIY</sequence>